<feature type="region of interest" description="Disordered" evidence="9">
    <location>
        <begin position="928"/>
        <end position="981"/>
    </location>
</feature>
<gene>
    <name evidence="12" type="ORF">RRG08_033753</name>
</gene>
<dbReference type="PROSITE" id="PS50002">
    <property type="entry name" value="SH3"/>
    <property type="match status" value="1"/>
</dbReference>
<feature type="compositionally biased region" description="Pro residues" evidence="9">
    <location>
        <begin position="1852"/>
        <end position="1873"/>
    </location>
</feature>
<dbReference type="InterPro" id="IPR051500">
    <property type="entry name" value="cTAGE_MIA/OTOR"/>
</dbReference>
<accession>A0AAE1E463</accession>
<feature type="signal peptide" evidence="10">
    <location>
        <begin position="1"/>
        <end position="26"/>
    </location>
</feature>
<dbReference type="Proteomes" id="UP001283361">
    <property type="component" value="Unassembled WGS sequence"/>
</dbReference>
<keyword evidence="2 7" id="KW-0728">SH3 domain</keyword>
<feature type="compositionally biased region" description="Basic and acidic residues" evidence="9">
    <location>
        <begin position="559"/>
        <end position="578"/>
    </location>
</feature>
<feature type="compositionally biased region" description="Basic and acidic residues" evidence="9">
    <location>
        <begin position="655"/>
        <end position="668"/>
    </location>
</feature>
<dbReference type="PANTHER" id="PTHR23158:SF33">
    <property type="entry name" value="TRANSPORT AND GOLGI ORGANIZATION PROTEIN 1"/>
    <property type="match status" value="1"/>
</dbReference>
<feature type="compositionally biased region" description="Basic and acidic residues" evidence="9">
    <location>
        <begin position="675"/>
        <end position="697"/>
    </location>
</feature>
<dbReference type="InterPro" id="IPR001452">
    <property type="entry name" value="SH3_domain"/>
</dbReference>
<dbReference type="GO" id="GO:0005789">
    <property type="term" value="C:endoplasmic reticulum membrane"/>
    <property type="evidence" value="ECO:0007669"/>
    <property type="project" value="UniProtKB-SubCell"/>
</dbReference>
<protein>
    <recommendedName>
        <fullName evidence="11">SH3 domain-containing protein</fullName>
    </recommendedName>
</protein>
<feature type="compositionally biased region" description="Polar residues" evidence="9">
    <location>
        <begin position="928"/>
        <end position="969"/>
    </location>
</feature>
<dbReference type="Pfam" id="PF07653">
    <property type="entry name" value="SH3_2"/>
    <property type="match status" value="1"/>
</dbReference>
<reference evidence="12" key="1">
    <citation type="journal article" date="2023" name="G3 (Bethesda)">
        <title>A reference genome for the long-term kleptoplast-retaining sea slug Elysia crispata morphotype clarki.</title>
        <authorList>
            <person name="Eastman K.E."/>
            <person name="Pendleton A.L."/>
            <person name="Shaikh M.A."/>
            <person name="Suttiyut T."/>
            <person name="Ogas R."/>
            <person name="Tomko P."/>
            <person name="Gavelis G."/>
            <person name="Widhalm J.R."/>
            <person name="Wisecaver J.H."/>
        </authorList>
    </citation>
    <scope>NUCLEOTIDE SEQUENCE</scope>
    <source>
        <strain evidence="12">ECLA1</strain>
    </source>
</reference>
<organism evidence="12 13">
    <name type="scientific">Elysia crispata</name>
    <name type="common">lettuce slug</name>
    <dbReference type="NCBI Taxonomy" id="231223"/>
    <lineage>
        <taxon>Eukaryota</taxon>
        <taxon>Metazoa</taxon>
        <taxon>Spiralia</taxon>
        <taxon>Lophotrochozoa</taxon>
        <taxon>Mollusca</taxon>
        <taxon>Gastropoda</taxon>
        <taxon>Heterobranchia</taxon>
        <taxon>Euthyneura</taxon>
        <taxon>Panpulmonata</taxon>
        <taxon>Sacoglossa</taxon>
        <taxon>Placobranchoidea</taxon>
        <taxon>Plakobranchidae</taxon>
        <taxon>Elysia</taxon>
    </lineage>
</organism>
<keyword evidence="13" id="KW-1185">Reference proteome</keyword>
<evidence type="ECO:0000313" key="13">
    <source>
        <dbReference type="Proteomes" id="UP001283361"/>
    </source>
</evidence>
<sequence>MAALCSFMTSVKSVVVLSFFISALSGVSPISGPAISDKRLCADKHCGTVISKAKALASYPSEHPQLLSFKQNDIITITSKAAGTNKRLWGGEVNGHRGYFDKIFVREIQTFVAQPQHVVDTEGDLFNQDDAQLPQEDDETKTIKEEAKEEQADNTENLRISAAQETEHVEEKDSEGVEADDEHKVEDDMNEEKEGEEDEEEENEEEEEPEEDFLDESWDELDMFAEPEQEQLLDTKEDEDTLDDEPWEELDTYADPDQDQLDTAGFSFSGVFGAVTKELNKYIKSRLSSGQKVDHSEKAKDTSGLEDSEDKTSSGDHQQPSVEEALQPSDGLSFEPQRHQSTPASDEQESQKDPSHNEESLDSEGVEGQNKAKRQEPSTAPSELKPARETDPSDEKEYDFSDSRETIERTERETSDEDIPMIDPKSEMPQMDTFKEKKEELPLPEKTIEKTLDSSEGSQRESEKPLESNLQKSDSELVAKEELDKGSTFASSDKEESIMEPTSVLSEKEELNKDSTSMYGEKGESVKEPTLDSTEKEDQDSTSVLSENGDSTNEPTLSTEKDQLDNKHPLVPPDKDESAGDSIAVPKKQLERIETVPEGHAESLYLNNSEGKIDSKNEEMSETASPSKTEVLNVESERKQVPEEKVIPNVQNMEMGKESEDDSERKVTPDSVPDSDVKPDTLSDKKLTDGEDADIKPDTASNVKLSEGEDSGPTNTKHDPAQNEEVLIGGNENESESLYADNAEEPSAESQDRSAPQIAPTNDQPEAKSELPSPNIQNAESEGQISSSTETVVNQGNRKEVVEDTAKLPTEESREKLTGLEERQEKDAVLDQKMPTDGGLSGLLHSNDVGAESFETHNLVASPTLSSEKVSTGTETLNPSQNEDLPEKTEGTSNIIVGAETIVEAGTTLVLDSSGNVMTIIPPSETYTPSTVATNSQTDDPVSLSGSKVSQTEQVTMTPQRQPSTNTEIKPSEQAKEDTKSVLLQTSISEIDMKKVSAEKTTEDFPATPHLDASQNQAETVAKVSEQVSQSSLIMPTATDSAHAVSISAADTPSASSILLHSSVVEAALPSSYNSNNTANLDTIGPADSSVPDNLNLEKDLNPSQETYESVDFNSRKVLSVSSSQQIPKPQQNVEGTAEQLSTTEPDAIEKKKDEGSAHIEPPKIDDDLAASSTLPTGYSDELQSAVQDENKEAVVTISSSTESPLDLGEIPQTPLAREDPKGSEPGTTQEDKLDPVPQKRVINDEDLYNKEIEELTKKSPGFAKTVLISLEEQTKTVIEKLPPSIQSFLEQEPLGLSPVMTIMTSSAMLATLIMITITSCCCQGGNKERKQLKVSVGVIRELESKLLLATKERENFEDLIQDNKTESKHLKEEMIKYTKEAAKLQTELQTVKLHNETLKNQVLTLQDELDEVRNNANTSQGEFKQQSKKTKDLEKQIKKLDENKIYWEQESHKLSADLKSKDEEVGNLNSQISGFLEQIGHLQISKDQLLQEAEDWKEKLAYSNERLEHRDEEFKQMQESLLFKENELEVLKDCFLQLKSFENNGTNEDDQDSSNTQVQEKLQAMMDVSKVNGSLRAIEEEKNSLQNKLVIEREGRKELEEQLASAQRSMETSMADKMKAERQCQEAQTKLNVLSSYFKEKEMQLQRELGEQEALKKQNQSKLMSADETTQSMQQELELARAQSESLKRELASSERDFRTQIAANEKKAHENWLAARAAERELKESRHEAGVLRQKLTDIERRQFIGPGGLIRPLPTRGMPPPGMINGPPPPGMDRPPSRGTLPHMRDEEFLASPRSDRGSDRGAPPPPPPFDPRRGPGPLPPGMRPPPPHGARPPLDARSPPPHFDDTRSPPPRMPPPGMLDGRSPPPMPPFDRRPPPHHMMDRRSPPFRLPPPDMLPPSHPMRGGPMPPPHLMGRGGSMSPPSGPDSPRLDSRPDGRYPPYGRHPPSDRPSPRQNTQPSPRQQQSQV</sequence>
<feature type="compositionally biased region" description="Basic and acidic residues" evidence="9">
    <location>
        <begin position="1786"/>
        <end position="1803"/>
    </location>
</feature>
<keyword evidence="6" id="KW-0325">Glycoprotein</keyword>
<feature type="compositionally biased region" description="Basic and acidic residues" evidence="9">
    <location>
        <begin position="349"/>
        <end position="359"/>
    </location>
</feature>
<feature type="compositionally biased region" description="Basic and acidic residues" evidence="9">
    <location>
        <begin position="292"/>
        <end position="303"/>
    </location>
</feature>
<evidence type="ECO:0000256" key="9">
    <source>
        <dbReference type="SAM" id="MobiDB-lite"/>
    </source>
</evidence>
<comment type="caution">
    <text evidence="12">The sequence shown here is derived from an EMBL/GenBank/DDBJ whole genome shotgun (WGS) entry which is preliminary data.</text>
</comment>
<feature type="region of interest" description="Disordered" evidence="9">
    <location>
        <begin position="860"/>
        <end position="888"/>
    </location>
</feature>
<dbReference type="SUPFAM" id="SSF50044">
    <property type="entry name" value="SH3-domain"/>
    <property type="match status" value="1"/>
</dbReference>
<dbReference type="EMBL" id="JAWDGP010001311">
    <property type="protein sequence ID" value="KAK3792900.1"/>
    <property type="molecule type" value="Genomic_DNA"/>
</dbReference>
<feature type="compositionally biased region" description="Polar residues" evidence="9">
    <location>
        <begin position="541"/>
        <end position="558"/>
    </location>
</feature>
<evidence type="ECO:0000256" key="4">
    <source>
        <dbReference type="ARBA" id="ARBA00022824"/>
    </source>
</evidence>
<feature type="chain" id="PRO_5041933506" description="SH3 domain-containing protein" evidence="10">
    <location>
        <begin position="27"/>
        <end position="1970"/>
    </location>
</feature>
<proteinExistence type="predicted"/>
<evidence type="ECO:0000256" key="8">
    <source>
        <dbReference type="SAM" id="Coils"/>
    </source>
</evidence>
<keyword evidence="4" id="KW-0256">Endoplasmic reticulum</keyword>
<feature type="compositionally biased region" description="Basic and acidic residues" evidence="9">
    <location>
        <begin position="433"/>
        <end position="466"/>
    </location>
</feature>
<feature type="compositionally biased region" description="Polar residues" evidence="9">
    <location>
        <begin position="1121"/>
        <end position="1145"/>
    </location>
</feature>
<evidence type="ECO:0000313" key="12">
    <source>
        <dbReference type="EMBL" id="KAK3792900.1"/>
    </source>
</evidence>
<feature type="compositionally biased region" description="Basic and acidic residues" evidence="9">
    <location>
        <begin position="1148"/>
        <end position="1167"/>
    </location>
</feature>
<evidence type="ECO:0000256" key="6">
    <source>
        <dbReference type="ARBA" id="ARBA00023180"/>
    </source>
</evidence>
<feature type="coiled-coil region" evidence="8">
    <location>
        <begin position="1480"/>
        <end position="1507"/>
    </location>
</feature>
<comment type="subcellular location">
    <subcellularLocation>
        <location evidence="1">Endoplasmic reticulum membrane</location>
        <topology evidence="1">Single-pass membrane protein</topology>
    </subcellularLocation>
</comment>
<feature type="compositionally biased region" description="Basic and acidic residues" evidence="9">
    <location>
        <begin position="473"/>
        <end position="485"/>
    </location>
</feature>
<dbReference type="Gene3D" id="2.30.30.40">
    <property type="entry name" value="SH3 Domains"/>
    <property type="match status" value="1"/>
</dbReference>
<feature type="compositionally biased region" description="Pro residues" evidence="9">
    <location>
        <begin position="1760"/>
        <end position="1776"/>
    </location>
</feature>
<feature type="compositionally biased region" description="Polar residues" evidence="9">
    <location>
        <begin position="1955"/>
        <end position="1970"/>
    </location>
</feature>
<feature type="compositionally biased region" description="Polar residues" evidence="9">
    <location>
        <begin position="860"/>
        <end position="883"/>
    </location>
</feature>
<feature type="compositionally biased region" description="Pro residues" evidence="9">
    <location>
        <begin position="1891"/>
        <end position="1914"/>
    </location>
</feature>
<name>A0AAE1E463_9GAST</name>
<evidence type="ECO:0000259" key="11">
    <source>
        <dbReference type="PROSITE" id="PS50002"/>
    </source>
</evidence>
<feature type="compositionally biased region" description="Polar residues" evidence="9">
    <location>
        <begin position="772"/>
        <end position="796"/>
    </location>
</feature>
<feature type="compositionally biased region" description="Basic and acidic residues" evidence="9">
    <location>
        <begin position="970"/>
        <end position="980"/>
    </location>
</feature>
<dbReference type="SMART" id="SM00326">
    <property type="entry name" value="SH3"/>
    <property type="match status" value="1"/>
</dbReference>
<dbReference type="PANTHER" id="PTHR23158">
    <property type="entry name" value="MELANOMA INHIBITORY ACTIVITY-RELATED"/>
    <property type="match status" value="1"/>
</dbReference>
<feature type="compositionally biased region" description="Basic and acidic residues" evidence="9">
    <location>
        <begin position="1874"/>
        <end position="1888"/>
    </location>
</feature>
<evidence type="ECO:0000256" key="10">
    <source>
        <dbReference type="SAM" id="SignalP"/>
    </source>
</evidence>
<feature type="domain" description="SH3" evidence="11">
    <location>
        <begin position="48"/>
        <end position="110"/>
    </location>
</feature>
<feature type="region of interest" description="Disordered" evidence="9">
    <location>
        <begin position="1121"/>
        <end position="1241"/>
    </location>
</feature>
<feature type="region of interest" description="Disordered" evidence="9">
    <location>
        <begin position="286"/>
        <end position="846"/>
    </location>
</feature>
<evidence type="ECO:0000256" key="5">
    <source>
        <dbReference type="ARBA" id="ARBA00023054"/>
    </source>
</evidence>
<feature type="compositionally biased region" description="Pro residues" evidence="9">
    <location>
        <begin position="1806"/>
        <end position="1834"/>
    </location>
</feature>
<feature type="compositionally biased region" description="Basic and acidic residues" evidence="9">
    <location>
        <begin position="588"/>
        <end position="601"/>
    </location>
</feature>
<feature type="region of interest" description="Disordered" evidence="9">
    <location>
        <begin position="1746"/>
        <end position="1970"/>
    </location>
</feature>
<feature type="coiled-coil region" evidence="8">
    <location>
        <begin position="1569"/>
        <end position="1744"/>
    </location>
</feature>
<evidence type="ECO:0000256" key="2">
    <source>
        <dbReference type="ARBA" id="ARBA00022443"/>
    </source>
</evidence>
<evidence type="ECO:0000256" key="1">
    <source>
        <dbReference type="ARBA" id="ARBA00004389"/>
    </source>
</evidence>
<feature type="compositionally biased region" description="Basic and acidic residues" evidence="9">
    <location>
        <begin position="385"/>
        <end position="413"/>
    </location>
</feature>
<feature type="compositionally biased region" description="Basic and acidic residues" evidence="9">
    <location>
        <begin position="797"/>
        <end position="830"/>
    </location>
</feature>
<evidence type="ECO:0000256" key="3">
    <source>
        <dbReference type="ARBA" id="ARBA00022729"/>
    </source>
</evidence>
<feature type="compositionally biased region" description="Acidic residues" evidence="9">
    <location>
        <begin position="188"/>
        <end position="260"/>
    </location>
</feature>
<feature type="region of interest" description="Disordered" evidence="9">
    <location>
        <begin position="163"/>
        <end position="265"/>
    </location>
</feature>
<evidence type="ECO:0000256" key="7">
    <source>
        <dbReference type="PROSITE-ProRule" id="PRU00192"/>
    </source>
</evidence>
<keyword evidence="5 8" id="KW-0175">Coiled coil</keyword>
<keyword evidence="3 10" id="KW-0732">Signal</keyword>
<feature type="compositionally biased region" description="Basic and acidic residues" evidence="9">
    <location>
        <begin position="165"/>
        <end position="187"/>
    </location>
</feature>
<feature type="compositionally biased region" description="Basic and acidic residues" evidence="9">
    <location>
        <begin position="635"/>
        <end position="646"/>
    </location>
</feature>
<feature type="compositionally biased region" description="Basic and acidic residues" evidence="9">
    <location>
        <begin position="521"/>
        <end position="536"/>
    </location>
</feature>
<feature type="compositionally biased region" description="Polar residues" evidence="9">
    <location>
        <begin position="1171"/>
        <end position="1188"/>
    </location>
</feature>
<dbReference type="InterPro" id="IPR036028">
    <property type="entry name" value="SH3-like_dom_sf"/>
</dbReference>
<feature type="coiled-coil region" evidence="8">
    <location>
        <begin position="1340"/>
        <end position="1451"/>
    </location>
</feature>